<accession>A0A1M6SFX8</accession>
<reference evidence="8" key="1">
    <citation type="submission" date="2016-11" db="EMBL/GenBank/DDBJ databases">
        <authorList>
            <person name="Varghese N."/>
            <person name="Submissions S."/>
        </authorList>
    </citation>
    <scope>NUCLEOTIDE SEQUENCE [LARGE SCALE GENOMIC DNA]</scope>
    <source>
        <strain evidence="8">DSM 18016</strain>
    </source>
</reference>
<keyword evidence="8" id="KW-1185">Reference proteome</keyword>
<evidence type="ECO:0000256" key="2">
    <source>
        <dbReference type="ARBA" id="ARBA00013194"/>
    </source>
</evidence>
<dbReference type="PANTHER" id="PTHR47245:SF1">
    <property type="entry name" value="FOLDASE PROTEIN PRSA"/>
    <property type="match status" value="1"/>
</dbReference>
<dbReference type="PANTHER" id="PTHR47245">
    <property type="entry name" value="PEPTIDYLPROLYL ISOMERASE"/>
    <property type="match status" value="1"/>
</dbReference>
<dbReference type="EMBL" id="FRAM01000002">
    <property type="protein sequence ID" value="SHK43477.1"/>
    <property type="molecule type" value="Genomic_DNA"/>
</dbReference>
<evidence type="ECO:0000256" key="3">
    <source>
        <dbReference type="ARBA" id="ARBA00022729"/>
    </source>
</evidence>
<gene>
    <name evidence="7" type="ORF">SAMN05444371_2436</name>
</gene>
<evidence type="ECO:0000256" key="4">
    <source>
        <dbReference type="ARBA" id="ARBA00023110"/>
    </source>
</evidence>
<evidence type="ECO:0000256" key="1">
    <source>
        <dbReference type="ARBA" id="ARBA00000971"/>
    </source>
</evidence>
<dbReference type="InterPro" id="IPR050245">
    <property type="entry name" value="PrsA_foldase"/>
</dbReference>
<dbReference type="STRING" id="216903.SAMN05444371_2436"/>
<dbReference type="AlphaFoldDB" id="A0A1M6SFX8"/>
<keyword evidence="3 6" id="KW-0732">Signal</keyword>
<dbReference type="RefSeq" id="WP_072998262.1">
    <property type="nucleotide sequence ID" value="NZ_FRAM01000002.1"/>
</dbReference>
<sequence length="611" mass="71074">MKKIFFPLLLAFASQNAFSQYLIIGKDSISVKDYIRDNKYGLEQTGPEKSVNATVEFMLLQQLAREKKADTLNFFVNSFNQKLSEVREQKFYPKTIIDPMIQDFVKSNKTEIQILLFIKEKKSDDKTDYKALYNEVKAGKMKMEDFLAKNGSPEAGKAFYVKPGMLDYELYQQVKNIPVNSYTPFIDKPNVVAFAKVVNTRPSLGYMVFGVLTIPKDNNYEATKAKIYKELESGKKFQTVVKEFGATDDEKNSGGAVMGSPILPDEVYSALKGQKKDYYTKEPILFNDKYFIFNIYNLEPYELTDENRRFFQKEMLATSYGEEATSKLVSWLKTQQKFSETNDFTEIKRSYQNFLNPKNPKAVLFSYGKNSVTYEDLKKAIESQYKNLELIPTSQWSDLLNYQANQYIIGVYAKNFQDLPDVKPELDELRKNLYSEYIFSEYLKDEVKNNPQLYTEYYNENKAKFVWEKRAESRAVVISDPKLVKEIEKEVKDPKKWEALKEKYKNQVNDKNQVLVHFEQGKIQETADIFKKHNVPFKKGVFLTKIGDRDVIVAIDDLLPEQQMTLEEAKDDMTDAVTERLLQKTIANQRAKTRVEIQPAFMAELNKNFKK</sequence>
<evidence type="ECO:0000256" key="6">
    <source>
        <dbReference type="SAM" id="SignalP"/>
    </source>
</evidence>
<comment type="catalytic activity">
    <reaction evidence="1">
        <text>[protein]-peptidylproline (omega=180) = [protein]-peptidylproline (omega=0)</text>
        <dbReference type="Rhea" id="RHEA:16237"/>
        <dbReference type="Rhea" id="RHEA-COMP:10747"/>
        <dbReference type="Rhea" id="RHEA-COMP:10748"/>
        <dbReference type="ChEBI" id="CHEBI:83833"/>
        <dbReference type="ChEBI" id="CHEBI:83834"/>
        <dbReference type="EC" id="5.2.1.8"/>
    </reaction>
</comment>
<dbReference type="Proteomes" id="UP000184498">
    <property type="component" value="Unassembled WGS sequence"/>
</dbReference>
<name>A0A1M6SFX8_9FLAO</name>
<evidence type="ECO:0000313" key="7">
    <source>
        <dbReference type="EMBL" id="SHK43477.1"/>
    </source>
</evidence>
<feature type="signal peptide" evidence="6">
    <location>
        <begin position="1"/>
        <end position="19"/>
    </location>
</feature>
<dbReference type="GO" id="GO:0003755">
    <property type="term" value="F:peptidyl-prolyl cis-trans isomerase activity"/>
    <property type="evidence" value="ECO:0007669"/>
    <property type="project" value="UniProtKB-KW"/>
</dbReference>
<protein>
    <recommendedName>
        <fullName evidence="2">peptidylprolyl isomerase</fullName>
        <ecNumber evidence="2">5.2.1.8</ecNumber>
    </recommendedName>
</protein>
<proteinExistence type="predicted"/>
<feature type="chain" id="PRO_5012341790" description="peptidylprolyl isomerase" evidence="6">
    <location>
        <begin position="20"/>
        <end position="611"/>
    </location>
</feature>
<keyword evidence="5 7" id="KW-0413">Isomerase</keyword>
<keyword evidence="4" id="KW-0697">Rotamase</keyword>
<evidence type="ECO:0000256" key="5">
    <source>
        <dbReference type="ARBA" id="ARBA00023235"/>
    </source>
</evidence>
<organism evidence="7 8">
    <name type="scientific">Epilithonimonas mollis</name>
    <dbReference type="NCBI Taxonomy" id="216903"/>
    <lineage>
        <taxon>Bacteria</taxon>
        <taxon>Pseudomonadati</taxon>
        <taxon>Bacteroidota</taxon>
        <taxon>Flavobacteriia</taxon>
        <taxon>Flavobacteriales</taxon>
        <taxon>Weeksellaceae</taxon>
        <taxon>Chryseobacterium group</taxon>
        <taxon>Epilithonimonas</taxon>
    </lineage>
</organism>
<dbReference type="EC" id="5.2.1.8" evidence="2"/>
<dbReference type="OrthoDB" id="1212437at2"/>
<evidence type="ECO:0000313" key="8">
    <source>
        <dbReference type="Proteomes" id="UP000184498"/>
    </source>
</evidence>